<comment type="similarity">
    <text evidence="2">Belongs to the binding-protein-dependent transport system permease family. AraH/RbsC subfamily.</text>
</comment>
<feature type="transmembrane region" description="Helical" evidence="9">
    <location>
        <begin position="190"/>
        <end position="212"/>
    </location>
</feature>
<evidence type="ECO:0000256" key="8">
    <source>
        <dbReference type="ARBA" id="ARBA00023136"/>
    </source>
</evidence>
<dbReference type="InterPro" id="IPR001851">
    <property type="entry name" value="ABC_transp_permease"/>
</dbReference>
<dbReference type="RefSeq" id="WP_132924152.1">
    <property type="nucleotide sequence ID" value="NZ_SJOI01000001.1"/>
</dbReference>
<dbReference type="OrthoDB" id="7947581at2"/>
<dbReference type="Pfam" id="PF02653">
    <property type="entry name" value="BPD_transp_2"/>
    <property type="match status" value="1"/>
</dbReference>
<evidence type="ECO:0000256" key="2">
    <source>
        <dbReference type="ARBA" id="ARBA00007942"/>
    </source>
</evidence>
<keyword evidence="8 9" id="KW-0472">Membrane</keyword>
<keyword evidence="3" id="KW-0813">Transport</keyword>
<feature type="transmembrane region" description="Helical" evidence="9">
    <location>
        <begin position="119"/>
        <end position="146"/>
    </location>
</feature>
<organism evidence="10 11">
    <name type="scientific">Sodalis ligni</name>
    <dbReference type="NCBI Taxonomy" id="2697027"/>
    <lineage>
        <taxon>Bacteria</taxon>
        <taxon>Pseudomonadati</taxon>
        <taxon>Pseudomonadota</taxon>
        <taxon>Gammaproteobacteria</taxon>
        <taxon>Enterobacterales</taxon>
        <taxon>Bruguierivoracaceae</taxon>
        <taxon>Sodalis</taxon>
    </lineage>
</organism>
<comment type="subcellular location">
    <subcellularLocation>
        <location evidence="1">Cell inner membrane</location>
        <topology evidence="1">Multi-pass membrane protein</topology>
    </subcellularLocation>
</comment>
<dbReference type="CDD" id="cd06579">
    <property type="entry name" value="TM_PBP1_transp_AraH_like"/>
    <property type="match status" value="1"/>
</dbReference>
<evidence type="ECO:0000256" key="1">
    <source>
        <dbReference type="ARBA" id="ARBA00004429"/>
    </source>
</evidence>
<feature type="transmembrane region" description="Helical" evidence="9">
    <location>
        <begin position="33"/>
        <end position="53"/>
    </location>
</feature>
<dbReference type="GO" id="GO:0022857">
    <property type="term" value="F:transmembrane transporter activity"/>
    <property type="evidence" value="ECO:0007669"/>
    <property type="project" value="InterPro"/>
</dbReference>
<proteinExistence type="inferred from homology"/>
<accession>A0A4V2Q356</accession>
<evidence type="ECO:0000256" key="3">
    <source>
        <dbReference type="ARBA" id="ARBA00022448"/>
    </source>
</evidence>
<keyword evidence="7 9" id="KW-1133">Transmembrane helix</keyword>
<dbReference type="Proteomes" id="UP000294555">
    <property type="component" value="Unassembled WGS sequence"/>
</dbReference>
<dbReference type="GO" id="GO:0005886">
    <property type="term" value="C:plasma membrane"/>
    <property type="evidence" value="ECO:0007669"/>
    <property type="project" value="UniProtKB-SubCell"/>
</dbReference>
<feature type="transmembrane region" description="Helical" evidence="9">
    <location>
        <begin position="274"/>
        <end position="292"/>
    </location>
</feature>
<keyword evidence="5" id="KW-0997">Cell inner membrane</keyword>
<protein>
    <submittedName>
        <fullName evidence="10">Simple sugar transport system permease protein</fullName>
    </submittedName>
</protein>
<keyword evidence="6 9" id="KW-0812">Transmembrane</keyword>
<keyword evidence="10" id="KW-0762">Sugar transport</keyword>
<dbReference type="EMBL" id="SJOI01000001">
    <property type="protein sequence ID" value="TCL05448.1"/>
    <property type="molecule type" value="Genomic_DNA"/>
</dbReference>
<dbReference type="AlphaFoldDB" id="A0A4V2Q356"/>
<keyword evidence="4" id="KW-1003">Cell membrane</keyword>
<evidence type="ECO:0000313" key="11">
    <source>
        <dbReference type="Proteomes" id="UP000294555"/>
    </source>
</evidence>
<evidence type="ECO:0000256" key="4">
    <source>
        <dbReference type="ARBA" id="ARBA00022475"/>
    </source>
</evidence>
<comment type="caution">
    <text evidence="10">The sequence shown here is derived from an EMBL/GenBank/DDBJ whole genome shotgun (WGS) entry which is preliminary data.</text>
</comment>
<evidence type="ECO:0000256" key="6">
    <source>
        <dbReference type="ARBA" id="ARBA00022692"/>
    </source>
</evidence>
<feature type="transmembrane region" description="Helical" evidence="9">
    <location>
        <begin position="299"/>
        <end position="317"/>
    </location>
</feature>
<dbReference type="PANTHER" id="PTHR32196:SF21">
    <property type="entry name" value="ABC TRANSPORTER PERMEASE PROTEIN YPHD-RELATED"/>
    <property type="match status" value="1"/>
</dbReference>
<sequence length="368" mass="39076">MLTKTPRSKTAVAAVAPVRNGPRIKRFGIDGTALSLLLLLLAVTVLFSLLLPGRFFSGATFMSIAFQLPELGLLTLAMFVPIISGGLNLCIIATANLTSLFMAWLFISFLPADAGYGLQVIWLLLALAGAIVLALIIGAITGALVAYIGAHPILVTLATMTTVNGIGIYFSRGAALSGMPPIVRYLGEELVLGVPIPMIIFLLVALLLSVFLEKTRLGKCIYMSGSNINATYFSGINTHRVLMAIYMISSLLCVTAGLVMMARFNSARMGYGDAYLLLTVLAVILGGTDPFGGFGRIGGVVLALIVLQVISTGLNLMNVSQHFSLAMWGAVLIGVLALKFFKGRYDYHRAMRRSAALAQPSSDRGGQP</sequence>
<feature type="transmembrane region" description="Helical" evidence="9">
    <location>
        <begin position="323"/>
        <end position="341"/>
    </location>
</feature>
<gene>
    <name evidence="10" type="ORF">EZJ58_3635</name>
</gene>
<evidence type="ECO:0000256" key="5">
    <source>
        <dbReference type="ARBA" id="ARBA00022519"/>
    </source>
</evidence>
<evidence type="ECO:0000313" key="10">
    <source>
        <dbReference type="EMBL" id="TCL05448.1"/>
    </source>
</evidence>
<keyword evidence="11" id="KW-1185">Reference proteome</keyword>
<feature type="transmembrane region" description="Helical" evidence="9">
    <location>
        <begin position="241"/>
        <end position="262"/>
    </location>
</feature>
<dbReference type="PANTHER" id="PTHR32196">
    <property type="entry name" value="ABC TRANSPORTER PERMEASE PROTEIN YPHD-RELATED-RELATED"/>
    <property type="match status" value="1"/>
</dbReference>
<evidence type="ECO:0000256" key="7">
    <source>
        <dbReference type="ARBA" id="ARBA00022989"/>
    </source>
</evidence>
<feature type="transmembrane region" description="Helical" evidence="9">
    <location>
        <begin position="153"/>
        <end position="170"/>
    </location>
</feature>
<reference evidence="10 11" key="1">
    <citation type="submission" date="2019-02" db="EMBL/GenBank/DDBJ databases">
        <title>Investigation of anaerobic lignin degradation for improved lignocellulosic biofuels.</title>
        <authorList>
            <person name="Deangelis K."/>
        </authorList>
    </citation>
    <scope>NUCLEOTIDE SEQUENCE [LARGE SCALE GENOMIC DNA]</scope>
    <source>
        <strain evidence="10 11">159R</strain>
    </source>
</reference>
<name>A0A4V2Q356_9GAMM</name>
<evidence type="ECO:0000256" key="9">
    <source>
        <dbReference type="SAM" id="Phobius"/>
    </source>
</evidence>